<evidence type="ECO:0000313" key="3">
    <source>
        <dbReference type="WBParaSite" id="Minc3s00294g09598"/>
    </source>
</evidence>
<evidence type="ECO:0000256" key="1">
    <source>
        <dbReference type="SAM" id="MobiDB-lite"/>
    </source>
</evidence>
<proteinExistence type="predicted"/>
<feature type="compositionally biased region" description="Polar residues" evidence="1">
    <location>
        <begin position="105"/>
        <end position="114"/>
    </location>
</feature>
<feature type="region of interest" description="Disordered" evidence="1">
    <location>
        <begin position="95"/>
        <end position="123"/>
    </location>
</feature>
<organism evidence="2 3">
    <name type="scientific">Meloidogyne incognita</name>
    <name type="common">Southern root-knot nematode worm</name>
    <name type="synonym">Oxyuris incognita</name>
    <dbReference type="NCBI Taxonomy" id="6306"/>
    <lineage>
        <taxon>Eukaryota</taxon>
        <taxon>Metazoa</taxon>
        <taxon>Ecdysozoa</taxon>
        <taxon>Nematoda</taxon>
        <taxon>Chromadorea</taxon>
        <taxon>Rhabditida</taxon>
        <taxon>Tylenchina</taxon>
        <taxon>Tylenchomorpha</taxon>
        <taxon>Tylenchoidea</taxon>
        <taxon>Meloidogynidae</taxon>
        <taxon>Meloidogyninae</taxon>
        <taxon>Meloidogyne</taxon>
        <taxon>Meloidogyne incognita group</taxon>
    </lineage>
</organism>
<dbReference type="Proteomes" id="UP000887563">
    <property type="component" value="Unplaced"/>
</dbReference>
<protein>
    <submittedName>
        <fullName evidence="3">Uncharacterized protein</fullName>
    </submittedName>
</protein>
<name>A0A914L6W5_MELIC</name>
<dbReference type="AlphaFoldDB" id="A0A914L6W5"/>
<reference evidence="3" key="1">
    <citation type="submission" date="2022-11" db="UniProtKB">
        <authorList>
            <consortium name="WormBaseParasite"/>
        </authorList>
    </citation>
    <scope>IDENTIFICATION</scope>
</reference>
<accession>A0A914L6W5</accession>
<evidence type="ECO:0000313" key="2">
    <source>
        <dbReference type="Proteomes" id="UP000887563"/>
    </source>
</evidence>
<keyword evidence="2" id="KW-1185">Reference proteome</keyword>
<sequence length="276" mass="31885">MATLGLNELELFDHMMKFMRKYLDFDMENNFREEENNSNFSRINWYLPKKFTSLKLNSLVNKNKKDSDISEDDEEVIKEVVSETKIKGKPVEEENDGILNIEDPQASSLGTSNRTHSRSNSKYKGKGIAISPQYLIGTLYHLRLKMNEFTMKTKTNLWTSQSPESFANFKINIEKDLEELKIIKENTLINIEREGTIEGIIREFMKLKKTNSFKKIIESRDDKNYLIKIIDAIIPEVDSCKDDILSNQHIVNSISPEPIFGQQPELDPILVTDPGT</sequence>
<dbReference type="WBParaSite" id="Minc3s00294g09598">
    <property type="protein sequence ID" value="Minc3s00294g09598"/>
    <property type="gene ID" value="Minc3s00294g09598"/>
</dbReference>